<dbReference type="Pfam" id="PF10387">
    <property type="entry name" value="DUF2442"/>
    <property type="match status" value="1"/>
</dbReference>
<evidence type="ECO:0000313" key="2">
    <source>
        <dbReference type="Proteomes" id="UP000005380"/>
    </source>
</evidence>
<dbReference type="HOGENOM" id="CLU_153045_0_0_6"/>
<keyword evidence="2" id="KW-1185">Reference proteome</keyword>
<dbReference type="RefSeq" id="WP_006459765.1">
    <property type="nucleotide sequence ID" value="NZ_CP007030.1"/>
</dbReference>
<gene>
    <name evidence="1" type="ORF">THIAE_01715</name>
</gene>
<name>W0DTR9_9GAMM</name>
<evidence type="ECO:0000313" key="1">
    <source>
        <dbReference type="EMBL" id="AHF00653.1"/>
    </source>
</evidence>
<dbReference type="InterPro" id="IPR036782">
    <property type="entry name" value="NE0471-like_N"/>
</dbReference>
<proteinExistence type="predicted"/>
<organism evidence="1 2">
    <name type="scientific">Thiomicrospira aerophila AL3</name>
    <dbReference type="NCBI Taxonomy" id="717772"/>
    <lineage>
        <taxon>Bacteria</taxon>
        <taxon>Pseudomonadati</taxon>
        <taxon>Pseudomonadota</taxon>
        <taxon>Gammaproteobacteria</taxon>
        <taxon>Thiotrichales</taxon>
        <taxon>Piscirickettsiaceae</taxon>
        <taxon>Thiomicrospira</taxon>
    </lineage>
</organism>
<dbReference type="Gene3D" id="3.30.2020.10">
    <property type="entry name" value="NE0471-like N-terminal domain"/>
    <property type="match status" value="1"/>
</dbReference>
<accession>W0DTR9</accession>
<dbReference type="InParanoid" id="W0DTR9"/>
<dbReference type="InterPro" id="IPR018841">
    <property type="entry name" value="DUF2442"/>
</dbReference>
<dbReference type="STRING" id="717772.THIAE_01715"/>
<dbReference type="eggNOG" id="ENOG5033ASB">
    <property type="taxonomic scope" value="Bacteria"/>
</dbReference>
<dbReference type="OrthoDB" id="9803723at2"/>
<dbReference type="Proteomes" id="UP000005380">
    <property type="component" value="Chromosome"/>
</dbReference>
<dbReference type="AlphaFoldDB" id="W0DTR9"/>
<dbReference type="EMBL" id="CP007030">
    <property type="protein sequence ID" value="AHF00653.1"/>
    <property type="molecule type" value="Genomic_DNA"/>
</dbReference>
<dbReference type="SUPFAM" id="SSF143880">
    <property type="entry name" value="NE0471 N-terminal domain-like"/>
    <property type="match status" value="1"/>
</dbReference>
<evidence type="ECO:0008006" key="3">
    <source>
        <dbReference type="Google" id="ProtNLM"/>
    </source>
</evidence>
<protein>
    <recommendedName>
        <fullName evidence="3">DUF2442 domain-containing protein</fullName>
    </recommendedName>
</protein>
<sequence length="95" mass="11181">MLEVTQAKYLNDYQLALSFSDGCEGVVDLYPFLEQESRKVFQPLWDVSVFKAFKLEYGTLTWLNGTIDLAPEYLYFLAKRYDARLQTQFAEWGYL</sequence>
<reference evidence="1 2" key="1">
    <citation type="submission" date="2013-12" db="EMBL/GenBank/DDBJ databases">
        <authorList>
            <consortium name="DOE Joint Genome Institute"/>
            <person name="Kappler U."/>
            <person name="Huntemann M."/>
            <person name="Han J."/>
            <person name="Chen A."/>
            <person name="Kyrpides N."/>
            <person name="Mavromatis K."/>
            <person name="Markowitz V."/>
            <person name="Palaniappan K."/>
            <person name="Ivanova N."/>
            <person name="Schaumberg A."/>
            <person name="Pati A."/>
            <person name="Liolios K."/>
            <person name="Nordberg H.P."/>
            <person name="Cantor M.N."/>
            <person name="Hua S.X."/>
            <person name="Woyke T."/>
        </authorList>
    </citation>
    <scope>NUCLEOTIDE SEQUENCE [LARGE SCALE GENOMIC DNA]</scope>
    <source>
        <strain evidence="2">AL2</strain>
    </source>
</reference>
<dbReference type="KEGG" id="tao:THIAE_01715"/>